<evidence type="ECO:0000313" key="1">
    <source>
        <dbReference type="EMBL" id="KAH9841619.1"/>
    </source>
</evidence>
<reference evidence="1 2" key="1">
    <citation type="journal article" date="2021" name="Environ. Microbiol.">
        <title>Gene family expansions and transcriptome signatures uncover fungal adaptations to wood decay.</title>
        <authorList>
            <person name="Hage H."/>
            <person name="Miyauchi S."/>
            <person name="Viragh M."/>
            <person name="Drula E."/>
            <person name="Min B."/>
            <person name="Chaduli D."/>
            <person name="Navarro D."/>
            <person name="Favel A."/>
            <person name="Norest M."/>
            <person name="Lesage-Meessen L."/>
            <person name="Balint B."/>
            <person name="Merenyi Z."/>
            <person name="de Eugenio L."/>
            <person name="Morin E."/>
            <person name="Martinez A.T."/>
            <person name="Baldrian P."/>
            <person name="Stursova M."/>
            <person name="Martinez M.J."/>
            <person name="Novotny C."/>
            <person name="Magnuson J.K."/>
            <person name="Spatafora J.W."/>
            <person name="Maurice S."/>
            <person name="Pangilinan J."/>
            <person name="Andreopoulos W."/>
            <person name="LaButti K."/>
            <person name="Hundley H."/>
            <person name="Na H."/>
            <person name="Kuo A."/>
            <person name="Barry K."/>
            <person name="Lipzen A."/>
            <person name="Henrissat B."/>
            <person name="Riley R."/>
            <person name="Ahrendt S."/>
            <person name="Nagy L.G."/>
            <person name="Grigoriev I.V."/>
            <person name="Martin F."/>
            <person name="Rosso M.N."/>
        </authorList>
    </citation>
    <scope>NUCLEOTIDE SEQUENCE [LARGE SCALE GENOMIC DNA]</scope>
    <source>
        <strain evidence="1 2">CIRM-BRFM 1785</strain>
    </source>
</reference>
<dbReference type="Proteomes" id="UP000814176">
    <property type="component" value="Unassembled WGS sequence"/>
</dbReference>
<protein>
    <submittedName>
        <fullName evidence="1">Uncharacterized protein</fullName>
    </submittedName>
</protein>
<organism evidence="1 2">
    <name type="scientific">Rhodofomes roseus</name>
    <dbReference type="NCBI Taxonomy" id="34475"/>
    <lineage>
        <taxon>Eukaryota</taxon>
        <taxon>Fungi</taxon>
        <taxon>Dikarya</taxon>
        <taxon>Basidiomycota</taxon>
        <taxon>Agaricomycotina</taxon>
        <taxon>Agaricomycetes</taxon>
        <taxon>Polyporales</taxon>
        <taxon>Rhodofomes</taxon>
    </lineage>
</organism>
<accession>A0ABQ8KST5</accession>
<gene>
    <name evidence="1" type="ORF">C8Q71DRAFT_737932</name>
</gene>
<comment type="caution">
    <text evidence="1">The sequence shown here is derived from an EMBL/GenBank/DDBJ whole genome shotgun (WGS) entry which is preliminary data.</text>
</comment>
<proteinExistence type="predicted"/>
<dbReference type="EMBL" id="JADCUA010000003">
    <property type="protein sequence ID" value="KAH9841619.1"/>
    <property type="molecule type" value="Genomic_DNA"/>
</dbReference>
<dbReference type="RefSeq" id="XP_047782918.1">
    <property type="nucleotide sequence ID" value="XM_047922633.1"/>
</dbReference>
<evidence type="ECO:0000313" key="2">
    <source>
        <dbReference type="Proteomes" id="UP000814176"/>
    </source>
</evidence>
<keyword evidence="2" id="KW-1185">Reference proteome</keyword>
<dbReference type="GeneID" id="72003365"/>
<name>A0ABQ8KST5_9APHY</name>
<sequence length="149" mass="16992">MGAQCMHRLCTGPYFLLLGPNWIRPLPVVRTHPSLARGRLYVVEMLLPLFIRVYIVDHLLSVRCRRPWAMFLELDQVTSRGAHITCLLHSSLAAIILCLDSGRVANFPMVGHWQRGRCCQSASILSFIAMSGIDRFAKLGKKNWYLDIR</sequence>